<comment type="caution">
    <text evidence="2">The sequence shown here is derived from an EMBL/GenBank/DDBJ whole genome shotgun (WGS) entry which is preliminary data.</text>
</comment>
<dbReference type="OrthoDB" id="10251809at2759"/>
<dbReference type="PANTHER" id="PTHR23244">
    <property type="entry name" value="KELCH REPEAT DOMAIN"/>
    <property type="match status" value="1"/>
</dbReference>
<keyword evidence="3" id="KW-1185">Reference proteome</keyword>
<dbReference type="EMBL" id="CAKKNE010000002">
    <property type="protein sequence ID" value="CAH0369654.1"/>
    <property type="molecule type" value="Genomic_DNA"/>
</dbReference>
<gene>
    <name evidence="2" type="ORF">PECAL_2P27840</name>
</gene>
<dbReference type="InterPro" id="IPR015915">
    <property type="entry name" value="Kelch-typ_b-propeller"/>
</dbReference>
<evidence type="ECO:0000256" key="1">
    <source>
        <dbReference type="SAM" id="MobiDB-lite"/>
    </source>
</evidence>
<evidence type="ECO:0000313" key="3">
    <source>
        <dbReference type="Proteomes" id="UP000789595"/>
    </source>
</evidence>
<dbReference type="AlphaFoldDB" id="A0A8J2WW19"/>
<dbReference type="Proteomes" id="UP000789595">
    <property type="component" value="Unassembled WGS sequence"/>
</dbReference>
<dbReference type="SUPFAM" id="SSF117281">
    <property type="entry name" value="Kelch motif"/>
    <property type="match status" value="1"/>
</dbReference>
<dbReference type="PANTHER" id="PTHR23244:SF471">
    <property type="entry name" value="GUANINE NUCLEOTIDE-BINDING PROTEIN SUBUNIT BETA 1-RELATED"/>
    <property type="match status" value="1"/>
</dbReference>
<evidence type="ECO:0000313" key="2">
    <source>
        <dbReference type="EMBL" id="CAH0369654.1"/>
    </source>
</evidence>
<dbReference type="Pfam" id="PF24681">
    <property type="entry name" value="Kelch_KLHDC2_KLHL20_DRC7"/>
    <property type="match status" value="1"/>
</dbReference>
<feature type="region of interest" description="Disordered" evidence="1">
    <location>
        <begin position="166"/>
        <end position="188"/>
    </location>
</feature>
<sequence>MAAWARPLNVETLAPPCRYQAAHCCTRDTLYLHGGGGQGADASQRRALLWALDLRTLRWSIKDGPRKSRVAARSQHTLTCTGDNKLVCFAGQGEGRNSIDWRKEVNDDQRREGQPVVRMLQLRQTLNDVSTFDLTKEAWSTYPIQGRWPTPRRGHTATLIRDSRMIAQSTASQRDAEAARGGDEDYEPATVNPARGFIIVIGGAGPDAGGRGFECVLGQVWSFDPVRGAWAELSGLCSGEHPPKRFEHQSVLVERHLIVIGGLANISASIQNREPPGLRDVLAWNVDTLCWSKIPTTHEIDESPRLYGHAACLGARSNEILVFGGSTGDDDVRVLKLFGDERPDLCGWRVAPCDGYRPTDDMKLGPYARLPREHHQAHQKQIAALPTQSVEAQKREKKRMRRKGKRRGRSKTPPPQPEAPPVDFCYREFPPAPRRGHILALHVPGRRSGTFTKPVVLCFGGALLGAGRGRVCEPDLSIYDPEAASDAAIERATARHTDIGGLVSTTGQNKKFSAQLQHLSSQRTGPQYGAKGEKAFLDAIKADLESDHSVCRQSSAGGQSYRDVKRLLSRAHKQRAKHRRHKKKAPDDSSSVRSSLTGLSYGTTSSLGSRVSTRTLKSLARARRGSNYQPDLPRLIEKLDAPVITRFPTLKGLPRDYRPPRVTLEELQRVKAINQQTNNKAIAKRMWTDVGMLEGEMDQFLGLMPREIRWAMQGRPDKT</sequence>
<feature type="region of interest" description="Disordered" evidence="1">
    <location>
        <begin position="571"/>
        <end position="612"/>
    </location>
</feature>
<protein>
    <submittedName>
        <fullName evidence="2">Uncharacterized protein</fullName>
    </submittedName>
</protein>
<feature type="compositionally biased region" description="Low complexity" evidence="1">
    <location>
        <begin position="589"/>
        <end position="609"/>
    </location>
</feature>
<feature type="compositionally biased region" description="Basic residues" evidence="1">
    <location>
        <begin position="571"/>
        <end position="584"/>
    </location>
</feature>
<organism evidence="2 3">
    <name type="scientific">Pelagomonas calceolata</name>
    <dbReference type="NCBI Taxonomy" id="35677"/>
    <lineage>
        <taxon>Eukaryota</taxon>
        <taxon>Sar</taxon>
        <taxon>Stramenopiles</taxon>
        <taxon>Ochrophyta</taxon>
        <taxon>Pelagophyceae</taxon>
        <taxon>Pelagomonadales</taxon>
        <taxon>Pelagomonadaceae</taxon>
        <taxon>Pelagomonas</taxon>
    </lineage>
</organism>
<accession>A0A8J2WW19</accession>
<reference evidence="2" key="1">
    <citation type="submission" date="2021-11" db="EMBL/GenBank/DDBJ databases">
        <authorList>
            <consortium name="Genoscope - CEA"/>
            <person name="William W."/>
        </authorList>
    </citation>
    <scope>NUCLEOTIDE SEQUENCE</scope>
</reference>
<feature type="region of interest" description="Disordered" evidence="1">
    <location>
        <begin position="372"/>
        <end position="423"/>
    </location>
</feature>
<dbReference type="Gene3D" id="2.120.10.80">
    <property type="entry name" value="Kelch-type beta propeller"/>
    <property type="match status" value="2"/>
</dbReference>
<feature type="compositionally biased region" description="Basic residues" evidence="1">
    <location>
        <begin position="395"/>
        <end position="410"/>
    </location>
</feature>
<proteinExistence type="predicted"/>
<feature type="compositionally biased region" description="Basic and acidic residues" evidence="1">
    <location>
        <begin position="174"/>
        <end position="183"/>
    </location>
</feature>
<name>A0A8J2WW19_9STRA</name>